<gene>
    <name evidence="3" type="ORF">CVT25_011312</name>
</gene>
<reference evidence="3 4" key="1">
    <citation type="journal article" date="2018" name="Evol. Lett.">
        <title>Horizontal gene cluster transfer increased hallucinogenic mushroom diversity.</title>
        <authorList>
            <person name="Reynolds H.T."/>
            <person name="Vijayakumar V."/>
            <person name="Gluck-Thaler E."/>
            <person name="Korotkin H.B."/>
            <person name="Matheny P.B."/>
            <person name="Slot J.C."/>
        </authorList>
    </citation>
    <scope>NUCLEOTIDE SEQUENCE [LARGE SCALE GENOMIC DNA]</scope>
    <source>
        <strain evidence="3 4">2631</strain>
    </source>
</reference>
<keyword evidence="2" id="KW-0812">Transmembrane</keyword>
<sequence>MFIELPSNLFEEVSHNVNGEPVLASQGLGIQDPSNDMIQYRVVEVFELLPALTRCYTGTSAGTVSCSGLIPPAVNFEEDKVVYMDTSGLQEISVMQLSRLPSRNVLSLYDSNAKKRATRRPDHNDEEKSGNGGPGKPMQISTSSSTAQSMKPSIPGPFSESQTISLDTALPSSNAMVTSMINLVTITETCFDSPSTCIPTASLPSKPSNQQFVFNDLQNTTTCGTLDLTWTFSGQTRVPMTLIVQDQAAILNSGTTNAQPQSPMIFRTLTNNTPSDANGYMWSPVDINEGWYFAKAFNTGTIQGISAQSGLFFVSRGQDVKCLLSNATTTANPITPTSPPTNTISGREPLGTGDIIAISLGVTIGVTVLVLAYAFPRLWHRELPDPKNRRPYLLY</sequence>
<feature type="region of interest" description="Disordered" evidence="1">
    <location>
        <begin position="110"/>
        <end position="162"/>
    </location>
</feature>
<dbReference type="InParanoid" id="A0A409WG88"/>
<organism evidence="3 4">
    <name type="scientific">Psilocybe cyanescens</name>
    <dbReference type="NCBI Taxonomy" id="93625"/>
    <lineage>
        <taxon>Eukaryota</taxon>
        <taxon>Fungi</taxon>
        <taxon>Dikarya</taxon>
        <taxon>Basidiomycota</taxon>
        <taxon>Agaricomycotina</taxon>
        <taxon>Agaricomycetes</taxon>
        <taxon>Agaricomycetidae</taxon>
        <taxon>Agaricales</taxon>
        <taxon>Agaricineae</taxon>
        <taxon>Strophariaceae</taxon>
        <taxon>Psilocybe</taxon>
    </lineage>
</organism>
<evidence type="ECO:0000256" key="1">
    <source>
        <dbReference type="SAM" id="MobiDB-lite"/>
    </source>
</evidence>
<evidence type="ECO:0000313" key="3">
    <source>
        <dbReference type="EMBL" id="PPQ77515.1"/>
    </source>
</evidence>
<keyword evidence="2" id="KW-1133">Transmembrane helix</keyword>
<keyword evidence="2" id="KW-0472">Membrane</keyword>
<accession>A0A409WG88</accession>
<dbReference type="EMBL" id="NHYD01003438">
    <property type="protein sequence ID" value="PPQ77515.1"/>
    <property type="molecule type" value="Genomic_DNA"/>
</dbReference>
<evidence type="ECO:0000313" key="4">
    <source>
        <dbReference type="Proteomes" id="UP000283269"/>
    </source>
</evidence>
<evidence type="ECO:0000256" key="2">
    <source>
        <dbReference type="SAM" id="Phobius"/>
    </source>
</evidence>
<feature type="transmembrane region" description="Helical" evidence="2">
    <location>
        <begin position="355"/>
        <end position="375"/>
    </location>
</feature>
<dbReference type="OrthoDB" id="3266934at2759"/>
<keyword evidence="4" id="KW-1185">Reference proteome</keyword>
<feature type="compositionally biased region" description="Basic and acidic residues" evidence="1">
    <location>
        <begin position="119"/>
        <end position="129"/>
    </location>
</feature>
<name>A0A409WG88_PSICY</name>
<dbReference type="Proteomes" id="UP000283269">
    <property type="component" value="Unassembled WGS sequence"/>
</dbReference>
<proteinExistence type="predicted"/>
<comment type="caution">
    <text evidence="3">The sequence shown here is derived from an EMBL/GenBank/DDBJ whole genome shotgun (WGS) entry which is preliminary data.</text>
</comment>
<dbReference type="AlphaFoldDB" id="A0A409WG88"/>
<protein>
    <submittedName>
        <fullName evidence="3">Uncharacterized protein</fullName>
    </submittedName>
</protein>
<feature type="compositionally biased region" description="Polar residues" evidence="1">
    <location>
        <begin position="139"/>
        <end position="151"/>
    </location>
</feature>